<sequence length="460" mass="51514">MSPERNRRRVATLVGVVAMLFVAAIFVGAGVAGVALAGSGTALAESDPGVGQLPLTEGAAPTPTSEVALRLEPLSGVPQSSSVAQSFGGAQSPSVAQSSDGAQMPKEAPPKKTAKKSKKKRPFVTVSGTFALEFIYDDNIIHYSDDDLDQFSSEPNSGKFRIESADDFIVRPRLDLTFESRELTGKPFSARLRYSSWRYVENGIKNNESYSVLLKHSGFARDNFQLSLYYAPMSYLRHFLDRPPMTPGSEPSQYTRFSYASNTASLAWWKKWTNRVDTKLTLGRSARYYNRPFMENDNWEWRIGGYVAWKPHPRLKTQFEYFYSDVEARALDTVGETVETSDDGDASYERDSYDLSLTFSPKGGMLKVSSLSLSGQYQAYYFTSAKPYFEDPYHVGRKDQVYRMELSARSVKLYGPVRLESGYRYTERTSSAAFDSGDASIGEDKDYTDNRVWLGVEYPF</sequence>
<reference evidence="2" key="2">
    <citation type="journal article" date="2021" name="Microbiome">
        <title>Successional dynamics and alternative stable states in a saline activated sludge microbial community over 9 years.</title>
        <authorList>
            <person name="Wang Y."/>
            <person name="Ye J."/>
            <person name="Ju F."/>
            <person name="Liu L."/>
            <person name="Boyd J.A."/>
            <person name="Deng Y."/>
            <person name="Parks D.H."/>
            <person name="Jiang X."/>
            <person name="Yin X."/>
            <person name="Woodcroft B.J."/>
            <person name="Tyson G.W."/>
            <person name="Hugenholtz P."/>
            <person name="Polz M.F."/>
            <person name="Zhang T."/>
        </authorList>
    </citation>
    <scope>NUCLEOTIDE SEQUENCE</scope>
    <source>
        <strain evidence="2">HKST-UBA02</strain>
    </source>
</reference>
<gene>
    <name evidence="2" type="ORF">KDA27_21125</name>
</gene>
<reference evidence="2" key="1">
    <citation type="submission" date="2020-04" db="EMBL/GenBank/DDBJ databases">
        <authorList>
            <person name="Zhang T."/>
        </authorList>
    </citation>
    <scope>NUCLEOTIDE SEQUENCE</scope>
    <source>
        <strain evidence="2">HKST-UBA02</strain>
    </source>
</reference>
<feature type="region of interest" description="Disordered" evidence="1">
    <location>
        <begin position="79"/>
        <end position="120"/>
    </location>
</feature>
<dbReference type="EMBL" id="JAGQHS010000160">
    <property type="protein sequence ID" value="MCA9758311.1"/>
    <property type="molecule type" value="Genomic_DNA"/>
</dbReference>
<comment type="caution">
    <text evidence="2">The sequence shown here is derived from an EMBL/GenBank/DDBJ whole genome shotgun (WGS) entry which is preliminary data.</text>
</comment>
<evidence type="ECO:0008006" key="4">
    <source>
        <dbReference type="Google" id="ProtNLM"/>
    </source>
</evidence>
<dbReference type="AlphaFoldDB" id="A0A956NH23"/>
<name>A0A956NH23_UNCEI</name>
<protein>
    <recommendedName>
        <fullName evidence="4">Porin</fullName>
    </recommendedName>
</protein>
<accession>A0A956NH23</accession>
<evidence type="ECO:0000313" key="3">
    <source>
        <dbReference type="Proteomes" id="UP000739538"/>
    </source>
</evidence>
<dbReference type="Proteomes" id="UP000739538">
    <property type="component" value="Unassembled WGS sequence"/>
</dbReference>
<organism evidence="2 3">
    <name type="scientific">Eiseniibacteriota bacterium</name>
    <dbReference type="NCBI Taxonomy" id="2212470"/>
    <lineage>
        <taxon>Bacteria</taxon>
        <taxon>Candidatus Eiseniibacteriota</taxon>
    </lineage>
</organism>
<feature type="compositionally biased region" description="Polar residues" evidence="1">
    <location>
        <begin position="79"/>
        <end position="101"/>
    </location>
</feature>
<evidence type="ECO:0000313" key="2">
    <source>
        <dbReference type="EMBL" id="MCA9758311.1"/>
    </source>
</evidence>
<proteinExistence type="predicted"/>
<evidence type="ECO:0000256" key="1">
    <source>
        <dbReference type="SAM" id="MobiDB-lite"/>
    </source>
</evidence>